<accession>A0A928V2D9</accession>
<proteinExistence type="predicted"/>
<comment type="caution">
    <text evidence="1">The sequence shown here is derived from an EMBL/GenBank/DDBJ whole genome shotgun (WGS) entry which is preliminary data.</text>
</comment>
<evidence type="ECO:0000313" key="2">
    <source>
        <dbReference type="Proteomes" id="UP000652567"/>
    </source>
</evidence>
<name>A0A928V2D9_9GAMM</name>
<protein>
    <submittedName>
        <fullName evidence="1">Uncharacterized protein</fullName>
    </submittedName>
</protein>
<dbReference type="EMBL" id="PRDL01000001">
    <property type="protein sequence ID" value="MBE8717518.1"/>
    <property type="molecule type" value="Genomic_DNA"/>
</dbReference>
<sequence>MHANGVPEADKEKIRAGLEAKGFAVVERDNESPSKNNAILYSPYKGLEKDLHAIENVLAHNGVTAGRGFAIQTDQIGKHEYTAGNIGLYIMPSVLQLPAERKSKVRAEFPITITEAEFVSTDCETEYGFQFSENGTLIVDDFTREIDATEIAKPNWSKKSDEVISISNGNEQFEYKKYESHREHVNEYNIHLVIYNIWLEPLEYYRVPFGCTYKSTYAEAP</sequence>
<gene>
    <name evidence="1" type="ORF">C4F51_09980</name>
</gene>
<organism evidence="1 2">
    <name type="scientific">Cellvibrio polysaccharolyticus</name>
    <dbReference type="NCBI Taxonomy" id="2082724"/>
    <lineage>
        <taxon>Bacteria</taxon>
        <taxon>Pseudomonadati</taxon>
        <taxon>Pseudomonadota</taxon>
        <taxon>Gammaproteobacteria</taxon>
        <taxon>Cellvibrionales</taxon>
        <taxon>Cellvibrionaceae</taxon>
        <taxon>Cellvibrio</taxon>
    </lineage>
</organism>
<keyword evidence="2" id="KW-1185">Reference proteome</keyword>
<reference evidence="1" key="1">
    <citation type="submission" date="2018-07" db="EMBL/GenBank/DDBJ databases">
        <title>Genome assembly of strain Ka43.</title>
        <authorList>
            <person name="Kukolya J."/>
            <person name="Nagy I."/>
            <person name="Horvath B."/>
            <person name="Toth A."/>
        </authorList>
    </citation>
    <scope>NUCLEOTIDE SEQUENCE</scope>
    <source>
        <strain evidence="1">KB43</strain>
    </source>
</reference>
<dbReference type="Proteomes" id="UP000652567">
    <property type="component" value="Unassembled WGS sequence"/>
</dbReference>
<dbReference type="AlphaFoldDB" id="A0A928V2D9"/>
<evidence type="ECO:0000313" key="1">
    <source>
        <dbReference type="EMBL" id="MBE8717518.1"/>
    </source>
</evidence>